<sequence>MHGELAEDRGPVMNRRHATAAVRSQENRGVLAVSNRRPFVWDEWATQATNFAVTPQWLEAIGPVVPGMPHWLIYSVEGVPRLGLHVRLLDAPPGESRYDIEAVLRGDIPTLEPRMVTAPPDQLSGTCYPAVLAMLPGWTCGAVGPGAAEPDTLAAALEAVNRWAYSVSARSVSFLYIPDSEHALNTALLEFGARPVELYPSCEMALDFTTIDEYRNQLSHGRRQDLRRLRRRIYRAGLVIGAEELAFVRDQVLELRLSFLRKFGLPADRAMQARTLGRILSRYSPEDRVFNTVRQGERIVAFSLSLRHGPMLRAVWWGREPQAYGAYFVLLFDELVEQALRLGVTRIDYGTLNWQDKVSFGCRLVHLQGLIWRPRAETHM</sequence>
<keyword evidence="2" id="KW-1185">Reference proteome</keyword>
<dbReference type="Pfam" id="PF04339">
    <property type="entry name" value="FemAB_like"/>
    <property type="match status" value="1"/>
</dbReference>
<dbReference type="RefSeq" id="WP_218477231.1">
    <property type="nucleotide sequence ID" value="NZ_BAABJN010000015.1"/>
</dbReference>
<organism evidence="1 2">
    <name type="scientific">Nocardia iowensis</name>
    <dbReference type="NCBI Taxonomy" id="204891"/>
    <lineage>
        <taxon>Bacteria</taxon>
        <taxon>Bacillati</taxon>
        <taxon>Actinomycetota</taxon>
        <taxon>Actinomycetes</taxon>
        <taxon>Mycobacteriales</taxon>
        <taxon>Nocardiaceae</taxon>
        <taxon>Nocardia</taxon>
    </lineage>
</organism>
<reference evidence="1 2" key="1">
    <citation type="submission" date="2021-07" db="EMBL/GenBank/DDBJ databases">
        <title>Whole Genome Sequence of Nocardia Iowensis.</title>
        <authorList>
            <person name="Lamm A."/>
            <person name="Collins-Fairclough A.M."/>
            <person name="Bunk B."/>
            <person name="Sproer C."/>
        </authorList>
    </citation>
    <scope>NUCLEOTIDE SEQUENCE [LARGE SCALE GENOMIC DNA]</scope>
    <source>
        <strain evidence="1 2">NRRL 5646</strain>
    </source>
</reference>
<protein>
    <submittedName>
        <fullName evidence="1">GNAT family N-acetyltransferase</fullName>
    </submittedName>
</protein>
<evidence type="ECO:0000313" key="2">
    <source>
        <dbReference type="Proteomes" id="UP000694257"/>
    </source>
</evidence>
<evidence type="ECO:0000313" key="1">
    <source>
        <dbReference type="EMBL" id="QXN94609.1"/>
    </source>
</evidence>
<proteinExistence type="predicted"/>
<dbReference type="Proteomes" id="UP000694257">
    <property type="component" value="Chromosome"/>
</dbReference>
<dbReference type="InterPro" id="IPR007434">
    <property type="entry name" value="FemAB-like"/>
</dbReference>
<gene>
    <name evidence="1" type="ORF">KV110_17080</name>
</gene>
<dbReference type="EMBL" id="CP078145">
    <property type="protein sequence ID" value="QXN94609.1"/>
    <property type="molecule type" value="Genomic_DNA"/>
</dbReference>
<accession>A0ABX8S0J6</accession>
<name>A0ABX8S0J6_NOCIO</name>